<organism evidence="4 5">
    <name type="scientific">Aspergillus versicolor CBS 583.65</name>
    <dbReference type="NCBI Taxonomy" id="1036611"/>
    <lineage>
        <taxon>Eukaryota</taxon>
        <taxon>Fungi</taxon>
        <taxon>Dikarya</taxon>
        <taxon>Ascomycota</taxon>
        <taxon>Pezizomycotina</taxon>
        <taxon>Eurotiomycetes</taxon>
        <taxon>Eurotiomycetidae</taxon>
        <taxon>Eurotiales</taxon>
        <taxon>Aspergillaceae</taxon>
        <taxon>Aspergillus</taxon>
        <taxon>Aspergillus subgen. Nidulantes</taxon>
    </lineage>
</organism>
<dbReference type="GO" id="GO:0016787">
    <property type="term" value="F:hydrolase activity"/>
    <property type="evidence" value="ECO:0007669"/>
    <property type="project" value="UniProtKB-KW"/>
</dbReference>
<dbReference type="InterPro" id="IPR050593">
    <property type="entry name" value="LovG"/>
</dbReference>
<dbReference type="PANTHER" id="PTHR48070:SF1">
    <property type="entry name" value="SERINE HYDROLASE FSH DOMAIN-CONTAINING PROTEIN"/>
    <property type="match status" value="1"/>
</dbReference>
<dbReference type="Proteomes" id="UP000184073">
    <property type="component" value="Unassembled WGS sequence"/>
</dbReference>
<keyword evidence="1" id="KW-0378">Hydrolase</keyword>
<dbReference type="SUPFAM" id="SSF53474">
    <property type="entry name" value="alpha/beta-Hydrolases"/>
    <property type="match status" value="1"/>
</dbReference>
<dbReference type="GO" id="GO:0044550">
    <property type="term" value="P:secondary metabolite biosynthetic process"/>
    <property type="evidence" value="ECO:0007669"/>
    <property type="project" value="TreeGrafter"/>
</dbReference>
<dbReference type="RefSeq" id="XP_040674369.1">
    <property type="nucleotide sequence ID" value="XM_040807980.1"/>
</dbReference>
<dbReference type="GO" id="GO:0005634">
    <property type="term" value="C:nucleus"/>
    <property type="evidence" value="ECO:0007669"/>
    <property type="project" value="TreeGrafter"/>
</dbReference>
<keyword evidence="5" id="KW-1185">Reference proteome</keyword>
<dbReference type="VEuPathDB" id="FungiDB:ASPVEDRAFT_144346"/>
<feature type="domain" description="Serine hydrolase" evidence="3">
    <location>
        <begin position="9"/>
        <end position="242"/>
    </location>
</feature>
<dbReference type="PANTHER" id="PTHR48070">
    <property type="entry name" value="ESTERASE OVCA2"/>
    <property type="match status" value="1"/>
</dbReference>
<evidence type="ECO:0000313" key="4">
    <source>
        <dbReference type="EMBL" id="OJJ08607.1"/>
    </source>
</evidence>
<evidence type="ECO:0000313" key="5">
    <source>
        <dbReference type="Proteomes" id="UP000184073"/>
    </source>
</evidence>
<gene>
    <name evidence="4" type="ORF">ASPVEDRAFT_144346</name>
</gene>
<feature type="region of interest" description="Disordered" evidence="2">
    <location>
        <begin position="76"/>
        <end position="97"/>
    </location>
</feature>
<sequence>MSPQNTTTLPRIACFHGGGSNSTIFEIQCSFLSNLLSTSFTLEFFDGPFLRSAGPGVLPAFEDCGPFKSWFEPLSVPGAPNATNPDKNDGSGYDSTGRDGIERVLALMEERGREKGFGDECWVGVMGFSQGTRVAGGVLLDQQRRERLKGENGALARRAVGEGIRVNFGVMCNGGGVPMESEVGFKLDNPDTVIRIPTLHVHGYKDEYLKFSRDQLATFYDRDTAELYEINYHHAMPWVKAESEELARRVKELYNRTKR</sequence>
<evidence type="ECO:0000256" key="1">
    <source>
        <dbReference type="ARBA" id="ARBA00022801"/>
    </source>
</evidence>
<proteinExistence type="predicted"/>
<dbReference type="GeneID" id="63723491"/>
<dbReference type="InterPro" id="IPR005645">
    <property type="entry name" value="FSH-like_dom"/>
</dbReference>
<dbReference type="Pfam" id="PF03959">
    <property type="entry name" value="FSH1"/>
    <property type="match status" value="1"/>
</dbReference>
<reference evidence="5" key="1">
    <citation type="journal article" date="2017" name="Genome Biol.">
        <title>Comparative genomics reveals high biological diversity and specific adaptations in the industrially and medically important fungal genus Aspergillus.</title>
        <authorList>
            <person name="de Vries R.P."/>
            <person name="Riley R."/>
            <person name="Wiebenga A."/>
            <person name="Aguilar-Osorio G."/>
            <person name="Amillis S."/>
            <person name="Uchima C.A."/>
            <person name="Anderluh G."/>
            <person name="Asadollahi M."/>
            <person name="Askin M."/>
            <person name="Barry K."/>
            <person name="Battaglia E."/>
            <person name="Bayram O."/>
            <person name="Benocci T."/>
            <person name="Braus-Stromeyer S.A."/>
            <person name="Caldana C."/>
            <person name="Canovas D."/>
            <person name="Cerqueira G.C."/>
            <person name="Chen F."/>
            <person name="Chen W."/>
            <person name="Choi C."/>
            <person name="Clum A."/>
            <person name="Dos Santos R.A."/>
            <person name="Damasio A.R."/>
            <person name="Diallinas G."/>
            <person name="Emri T."/>
            <person name="Fekete E."/>
            <person name="Flipphi M."/>
            <person name="Freyberg S."/>
            <person name="Gallo A."/>
            <person name="Gournas C."/>
            <person name="Habgood R."/>
            <person name="Hainaut M."/>
            <person name="Harispe M.L."/>
            <person name="Henrissat B."/>
            <person name="Hilden K.S."/>
            <person name="Hope R."/>
            <person name="Hossain A."/>
            <person name="Karabika E."/>
            <person name="Karaffa L."/>
            <person name="Karanyi Z."/>
            <person name="Krasevec N."/>
            <person name="Kuo A."/>
            <person name="Kusch H."/>
            <person name="LaButti K."/>
            <person name="Lagendijk E.L."/>
            <person name="Lapidus A."/>
            <person name="Levasseur A."/>
            <person name="Lindquist E."/>
            <person name="Lipzen A."/>
            <person name="Logrieco A.F."/>
            <person name="MacCabe A."/>
            <person name="Maekelae M.R."/>
            <person name="Malavazi I."/>
            <person name="Melin P."/>
            <person name="Meyer V."/>
            <person name="Mielnichuk N."/>
            <person name="Miskei M."/>
            <person name="Molnar A.P."/>
            <person name="Mule G."/>
            <person name="Ngan C.Y."/>
            <person name="Orejas M."/>
            <person name="Orosz E."/>
            <person name="Ouedraogo J.P."/>
            <person name="Overkamp K.M."/>
            <person name="Park H.-S."/>
            <person name="Perrone G."/>
            <person name="Piumi F."/>
            <person name="Punt P.J."/>
            <person name="Ram A.F."/>
            <person name="Ramon A."/>
            <person name="Rauscher S."/>
            <person name="Record E."/>
            <person name="Riano-Pachon D.M."/>
            <person name="Robert V."/>
            <person name="Roehrig J."/>
            <person name="Ruller R."/>
            <person name="Salamov A."/>
            <person name="Salih N.S."/>
            <person name="Samson R.A."/>
            <person name="Sandor E."/>
            <person name="Sanguinetti M."/>
            <person name="Schuetze T."/>
            <person name="Sepcic K."/>
            <person name="Shelest E."/>
            <person name="Sherlock G."/>
            <person name="Sophianopoulou V."/>
            <person name="Squina F.M."/>
            <person name="Sun H."/>
            <person name="Susca A."/>
            <person name="Todd R.B."/>
            <person name="Tsang A."/>
            <person name="Unkles S.E."/>
            <person name="van de Wiele N."/>
            <person name="van Rossen-Uffink D."/>
            <person name="Oliveira J.V."/>
            <person name="Vesth T.C."/>
            <person name="Visser J."/>
            <person name="Yu J.-H."/>
            <person name="Zhou M."/>
            <person name="Andersen M.R."/>
            <person name="Archer D.B."/>
            <person name="Baker S.E."/>
            <person name="Benoit I."/>
            <person name="Brakhage A.A."/>
            <person name="Braus G.H."/>
            <person name="Fischer R."/>
            <person name="Frisvad J.C."/>
            <person name="Goldman G.H."/>
            <person name="Houbraken J."/>
            <person name="Oakley B."/>
            <person name="Pocsi I."/>
            <person name="Scazzocchio C."/>
            <person name="Seiboth B."/>
            <person name="vanKuyk P.A."/>
            <person name="Wortman J."/>
            <person name="Dyer P.S."/>
            <person name="Grigoriev I.V."/>
        </authorList>
    </citation>
    <scope>NUCLEOTIDE SEQUENCE [LARGE SCALE GENOMIC DNA]</scope>
    <source>
        <strain evidence="5">CBS 583.65</strain>
    </source>
</reference>
<dbReference type="OrthoDB" id="414698at2759"/>
<dbReference type="EMBL" id="KV878140">
    <property type="protein sequence ID" value="OJJ08607.1"/>
    <property type="molecule type" value="Genomic_DNA"/>
</dbReference>
<evidence type="ECO:0000256" key="2">
    <source>
        <dbReference type="SAM" id="MobiDB-lite"/>
    </source>
</evidence>
<accession>A0A1L9Q4B4</accession>
<name>A0A1L9Q4B4_ASPVE</name>
<evidence type="ECO:0000259" key="3">
    <source>
        <dbReference type="Pfam" id="PF03959"/>
    </source>
</evidence>
<dbReference type="InterPro" id="IPR029058">
    <property type="entry name" value="AB_hydrolase_fold"/>
</dbReference>
<dbReference type="GO" id="GO:0005737">
    <property type="term" value="C:cytoplasm"/>
    <property type="evidence" value="ECO:0007669"/>
    <property type="project" value="TreeGrafter"/>
</dbReference>
<dbReference type="AlphaFoldDB" id="A0A1L9Q4B4"/>
<protein>
    <recommendedName>
        <fullName evidence="3">Serine hydrolase domain-containing protein</fullName>
    </recommendedName>
</protein>
<dbReference type="Gene3D" id="3.40.50.1820">
    <property type="entry name" value="alpha/beta hydrolase"/>
    <property type="match status" value="1"/>
</dbReference>